<evidence type="ECO:0000313" key="2">
    <source>
        <dbReference type="EMBL" id="OZI26837.1"/>
    </source>
</evidence>
<protein>
    <recommendedName>
        <fullName evidence="1">HTH cro/C1-type domain-containing protein</fullName>
    </recommendedName>
</protein>
<evidence type="ECO:0000259" key="1">
    <source>
        <dbReference type="SMART" id="SM00530"/>
    </source>
</evidence>
<dbReference type="Proteomes" id="UP000216857">
    <property type="component" value="Unassembled WGS sequence"/>
</dbReference>
<gene>
    <name evidence="2" type="ORF">CAL26_05860</name>
</gene>
<sequence length="133" mass="14360">MDASAERITEERTRLGMGIGQFAAAGGVGRGAQANYEKGIRQPDLPYLAAIAKVGADVLYIVTGHRAMSEGQAAEDLKRYADAWQLLDAALSKFKRTLPPEKKRKAVDALYRASKGQDGIDEQQLSLVIELAA</sequence>
<comment type="caution">
    <text evidence="2">The sequence shown here is derived from an EMBL/GenBank/DDBJ whole genome shotgun (WGS) entry which is preliminary data.</text>
</comment>
<dbReference type="SMART" id="SM00530">
    <property type="entry name" value="HTH_XRE"/>
    <property type="match status" value="1"/>
</dbReference>
<evidence type="ECO:0000313" key="3">
    <source>
        <dbReference type="Proteomes" id="UP000216857"/>
    </source>
</evidence>
<proteinExistence type="predicted"/>
<dbReference type="AlphaFoldDB" id="A0A261RPX5"/>
<reference evidence="2" key="1">
    <citation type="submission" date="2017-05" db="EMBL/GenBank/DDBJ databases">
        <title>Complete and WGS of Bordetella genogroups.</title>
        <authorList>
            <person name="Spilker T."/>
            <person name="Lipuma J."/>
        </authorList>
    </citation>
    <scope>NUCLEOTIDE SEQUENCE</scope>
    <source>
        <strain evidence="2">AU21707</strain>
    </source>
</reference>
<dbReference type="EMBL" id="NEVJ01000001">
    <property type="protein sequence ID" value="OZI26837.1"/>
    <property type="molecule type" value="Genomic_DNA"/>
</dbReference>
<dbReference type="InterPro" id="IPR001387">
    <property type="entry name" value="Cro/C1-type_HTH"/>
</dbReference>
<dbReference type="GO" id="GO:0003677">
    <property type="term" value="F:DNA binding"/>
    <property type="evidence" value="ECO:0007669"/>
    <property type="project" value="InterPro"/>
</dbReference>
<dbReference type="Gene3D" id="1.10.260.40">
    <property type="entry name" value="lambda repressor-like DNA-binding domains"/>
    <property type="match status" value="1"/>
</dbReference>
<feature type="domain" description="HTH cro/C1-type" evidence="1">
    <location>
        <begin position="7"/>
        <end position="61"/>
    </location>
</feature>
<organism evidence="2 3">
    <name type="scientific">Bordetella genomosp. 9</name>
    <dbReference type="NCBI Taxonomy" id="1416803"/>
    <lineage>
        <taxon>Bacteria</taxon>
        <taxon>Pseudomonadati</taxon>
        <taxon>Pseudomonadota</taxon>
        <taxon>Betaproteobacteria</taxon>
        <taxon>Burkholderiales</taxon>
        <taxon>Alcaligenaceae</taxon>
        <taxon>Bordetella</taxon>
    </lineage>
</organism>
<dbReference type="RefSeq" id="WP_179283264.1">
    <property type="nucleotide sequence ID" value="NZ_NEVJ01000001.1"/>
</dbReference>
<accession>A0A261RPX5</accession>
<dbReference type="InterPro" id="IPR010982">
    <property type="entry name" value="Lambda_DNA-bd_dom_sf"/>
</dbReference>
<name>A0A261RPX5_9BORD</name>
<dbReference type="SUPFAM" id="SSF47413">
    <property type="entry name" value="lambda repressor-like DNA-binding domains"/>
    <property type="match status" value="1"/>
</dbReference>
<keyword evidence="3" id="KW-1185">Reference proteome</keyword>